<accession>A0A0M0K3D0</accession>
<protein>
    <submittedName>
        <fullName evidence="3">Uncharacterized protein</fullName>
    </submittedName>
</protein>
<reference evidence="4" key="1">
    <citation type="journal article" date="2015" name="PLoS Genet.">
        <title>Genome Sequence and Transcriptome Analyses of Chrysochromulina tobin: Metabolic Tools for Enhanced Algal Fitness in the Prominent Order Prymnesiales (Haptophyceae).</title>
        <authorList>
            <person name="Hovde B.T."/>
            <person name="Deodato C.R."/>
            <person name="Hunsperger H.M."/>
            <person name="Ryken S.A."/>
            <person name="Yost W."/>
            <person name="Jha R.K."/>
            <person name="Patterson J."/>
            <person name="Monnat R.J. Jr."/>
            <person name="Barlow S.B."/>
            <person name="Starkenburg S.R."/>
            <person name="Cattolico R.A."/>
        </authorList>
    </citation>
    <scope>NUCLEOTIDE SEQUENCE</scope>
    <source>
        <strain evidence="4">CCMP291</strain>
    </source>
</reference>
<proteinExistence type="predicted"/>
<evidence type="ECO:0000313" key="4">
    <source>
        <dbReference type="Proteomes" id="UP000037460"/>
    </source>
</evidence>
<dbReference type="AlphaFoldDB" id="A0A0M0K3D0"/>
<feature type="coiled-coil region" evidence="1">
    <location>
        <begin position="142"/>
        <end position="190"/>
    </location>
</feature>
<dbReference type="EMBL" id="JWZX01001547">
    <property type="protein sequence ID" value="KOO33325.1"/>
    <property type="molecule type" value="Genomic_DNA"/>
</dbReference>
<evidence type="ECO:0000256" key="1">
    <source>
        <dbReference type="SAM" id="Coils"/>
    </source>
</evidence>
<keyword evidence="4" id="KW-1185">Reference proteome</keyword>
<dbReference type="Proteomes" id="UP000037460">
    <property type="component" value="Unassembled WGS sequence"/>
</dbReference>
<evidence type="ECO:0000313" key="3">
    <source>
        <dbReference type="EMBL" id="KOO33325.1"/>
    </source>
</evidence>
<sequence>MAAEQLKAEFAAMSPGKKASEVNTAAEEPTPSKVAAAPTPPPPARSSSASRVVEPEPEPVAERPARVSPIALLRLVACKTPAEVRDWSKRTTDSEVLLLVKELRELQGWVDNADLRLINQEVELGLLRNSAAAAEVRDVHDRRNTEGEMARMKAMLEESEAKRLNAEKGCEQLAATLVEKEKELNEVTLALQAAILGQKGAAESVRIWQK</sequence>
<name>A0A0M0K3D0_9EUKA</name>
<feature type="region of interest" description="Disordered" evidence="2">
    <location>
        <begin position="1"/>
        <end position="63"/>
    </location>
</feature>
<organism evidence="3 4">
    <name type="scientific">Chrysochromulina tobinii</name>
    <dbReference type="NCBI Taxonomy" id="1460289"/>
    <lineage>
        <taxon>Eukaryota</taxon>
        <taxon>Haptista</taxon>
        <taxon>Haptophyta</taxon>
        <taxon>Prymnesiophyceae</taxon>
        <taxon>Prymnesiales</taxon>
        <taxon>Chrysochromulinaceae</taxon>
        <taxon>Chrysochromulina</taxon>
    </lineage>
</organism>
<keyword evidence="1" id="KW-0175">Coiled coil</keyword>
<comment type="caution">
    <text evidence="3">The sequence shown here is derived from an EMBL/GenBank/DDBJ whole genome shotgun (WGS) entry which is preliminary data.</text>
</comment>
<evidence type="ECO:0000256" key="2">
    <source>
        <dbReference type="SAM" id="MobiDB-lite"/>
    </source>
</evidence>
<gene>
    <name evidence="3" type="ORF">Ctob_006222</name>
</gene>